<keyword evidence="9" id="KW-0648">Protein biosynthesis</keyword>
<dbReference type="InterPro" id="IPR000629">
    <property type="entry name" value="RNA-helicase_DEAD-box_CS"/>
</dbReference>
<dbReference type="GO" id="GO:0016787">
    <property type="term" value="F:hydrolase activity"/>
    <property type="evidence" value="ECO:0007669"/>
    <property type="project" value="UniProtKB-KW"/>
</dbReference>
<evidence type="ECO:0000256" key="15">
    <source>
        <dbReference type="PROSITE-ProRule" id="PRU00552"/>
    </source>
</evidence>
<gene>
    <name evidence="20" type="ORF">BDW42DRAFT_184482</name>
</gene>
<dbReference type="PROSITE" id="PS51194">
    <property type="entry name" value="HELICASE_CTER"/>
    <property type="match status" value="1"/>
</dbReference>
<dbReference type="EMBL" id="KZ559522">
    <property type="protein sequence ID" value="PLN83031.1"/>
    <property type="molecule type" value="Genomic_DNA"/>
</dbReference>
<dbReference type="PROSITE" id="PS51195">
    <property type="entry name" value="Q_MOTIF"/>
    <property type="match status" value="1"/>
</dbReference>
<evidence type="ECO:0000313" key="21">
    <source>
        <dbReference type="Proteomes" id="UP000235023"/>
    </source>
</evidence>
<name>A0A2J5I073_9EURO</name>
<organism evidence="20 21">
    <name type="scientific">Aspergillus taichungensis</name>
    <dbReference type="NCBI Taxonomy" id="482145"/>
    <lineage>
        <taxon>Eukaryota</taxon>
        <taxon>Fungi</taxon>
        <taxon>Dikarya</taxon>
        <taxon>Ascomycota</taxon>
        <taxon>Pezizomycotina</taxon>
        <taxon>Eurotiomycetes</taxon>
        <taxon>Eurotiomycetidae</taxon>
        <taxon>Eurotiales</taxon>
        <taxon>Aspergillaceae</taxon>
        <taxon>Aspergillus</taxon>
        <taxon>Aspergillus subgen. Circumdati</taxon>
    </lineage>
</organism>
<proteinExistence type="inferred from homology"/>
<feature type="compositionally biased region" description="Low complexity" evidence="16">
    <location>
        <begin position="1313"/>
        <end position="1332"/>
    </location>
</feature>
<keyword evidence="7" id="KW-0067">ATP-binding</keyword>
<dbReference type="GO" id="GO:0003724">
    <property type="term" value="F:RNA helicase activity"/>
    <property type="evidence" value="ECO:0007669"/>
    <property type="project" value="UniProtKB-EC"/>
</dbReference>
<dbReference type="InterPro" id="IPR014001">
    <property type="entry name" value="Helicase_ATP-bd"/>
</dbReference>
<evidence type="ECO:0000256" key="16">
    <source>
        <dbReference type="SAM" id="MobiDB-lite"/>
    </source>
</evidence>
<accession>A0A2J5I073</accession>
<evidence type="ECO:0000256" key="6">
    <source>
        <dbReference type="ARBA" id="ARBA00022806"/>
    </source>
</evidence>
<sequence>MADGLKMGNLSLNESQHAPAGPPPNTGRAAYIPPHLRQRPMGAGANLDGAAPPPGPAAGGPGYGGPRGGSRGGSWAHANDFSPRGPNGNNTNWSSTEGSRHAFDPNAYGNPGHGGGGGSSYAARGSGDGQWRDGKHIPGPPNPRVELELFGAPDDPSKQNTGINFANYDDIPVEASGQNVPEPVNAFTNPPLDDHLITNIKLSRYQTPTPVQKYSIPIVMNGRDLMACAQTGSGKTGGFLFPILSQAFQNGPSQAPAQAPGQFSYGRQRKAYPTSLILAPTRELVSQIFDEARKFAYRSWVRPCVVYGGADIGSQLRQIERGCDLLVATPGRLVDLIERGRISLMNIKYLILDEADRMLDMGFEPQIRRIVEGEDMPHVADRQTLMFSATFPRDIQMLARDFLKDYVFLSVGRVGSTSENITQKVEYVEDQDKRSVLLDILHTHGTTGLTLIFVETKRMADSLSDFLLNQRFPATAIHGDRTQRERERALDLFRSGRCPILVATAVAARGLDIPNVTHVINYDLPTDIDDYVHRIGRTGRAGNTGIATAFFNRGNRGVVRDLLDLLKEAHQEVPAFLESIAREGSGFGGRGGGRGGRGRGSGATRDMRRFTNNPSGGGAPSFGGGSSYGGGGASYGGSYGGGAAYGGGGYGGGYGGGGYGNPSGPTVVRELGTHCISVWRLAGACGVHMKERFARLEGIADVTQQSPPQTPAMADVESTVADDSFAPSEAQDDQQTHNMTVGTRRQANGTIGSVYSGNKIRHLKKEDGIPLWRKDIQYQFLKNVFEDKTPVFTRYPDGEKNLDFADIYIDAMARSSKTSKILKDKLQNDKQAAISMAMVCLLVNFGRMNTTLNFFPEMRAQLRTYHSIPSLQAHQDPNAYKQLQDAPRLKSILKGASEDVDQPNTLEKIRRHNVPRTNPVNLIFVLAQYAPKVSELHFFPPRDFFDLVMRATLSSKTRARAFLWLMWWYLESDFSREAALNNPFGPGLDGEGTGGLPIKVPNFESLTEEQANEENVDTQEEMEYGEAKRLERKRILEEDEPLPRVVKRPKKGRGDGRGSAMSTPLHPSAKRYPPDEDEDLLTPGQSARSRYKRPKRESSLTRAVGQQRLILKTKMEQTPDGSSPAPPGSSHPVLNRFVTDSSLTQQNTARRPRPLTQHQLAVEQNRRQRIEYILAKRRNEAYRMLRAKRETEIPFARYGRLLEPLPDGYDTEDDESSWGKGGILPNPEEEEDYGECASYYLSVLRKASRRLDRWDYEDANGPKKDRKKEREERQKAKQTTLALEHSLDLGGRVPTSARSRARAARNARRKLAEAAGATNAAGAPGSTSTPRPKSSRSRPSRGAAGAAANPAGDAGKDGLGAQPLPDHEASSMPADGEDGLDDIDRELLGEGSGDEDDGPVVRDDRTAPVGERGDVDSFMGEVGDEDADALSSDDDGEDDDLDEGDADENSSTFDGAHGSGASDASSVAGEGPGPAPDAHDRADRHRTADDHETMDDRD</sequence>
<feature type="domain" description="Helicase ATP-binding" evidence="17">
    <location>
        <begin position="216"/>
        <end position="409"/>
    </location>
</feature>
<dbReference type="FunFam" id="3.40.50.300:FF:000160">
    <property type="entry name" value="ATP-dependent RNA helicase DDX3X"/>
    <property type="match status" value="1"/>
</dbReference>
<feature type="region of interest" description="Disordered" evidence="16">
    <location>
        <begin position="587"/>
        <end position="606"/>
    </location>
</feature>
<dbReference type="PANTHER" id="PTHR37287">
    <property type="entry name" value="INO EIGHTY SUBUNIT 1"/>
    <property type="match status" value="1"/>
</dbReference>
<dbReference type="InterPro" id="IPR027417">
    <property type="entry name" value="P-loop_NTPase"/>
</dbReference>
<comment type="function">
    <text evidence="13">ATP-binding RNA helicase involved in translation initiation. Remodels RNA in response to ADP and ATP concentrations by facilitating disruption, but also formation of RNA duplexes.</text>
</comment>
<evidence type="ECO:0000256" key="4">
    <source>
        <dbReference type="ARBA" id="ARBA00022741"/>
    </source>
</evidence>
<keyword evidence="5" id="KW-0378">Hydrolase</keyword>
<keyword evidence="21" id="KW-1185">Reference proteome</keyword>
<feature type="compositionally biased region" description="Basic and acidic residues" evidence="16">
    <location>
        <begin position="1477"/>
        <end position="1498"/>
    </location>
</feature>
<comment type="catalytic activity">
    <reaction evidence="14">
        <text>ATP + H2O = ADP + phosphate + H(+)</text>
        <dbReference type="Rhea" id="RHEA:13065"/>
        <dbReference type="ChEBI" id="CHEBI:15377"/>
        <dbReference type="ChEBI" id="CHEBI:15378"/>
        <dbReference type="ChEBI" id="CHEBI:30616"/>
        <dbReference type="ChEBI" id="CHEBI:43474"/>
        <dbReference type="ChEBI" id="CHEBI:456216"/>
        <dbReference type="EC" id="3.6.4.13"/>
    </reaction>
</comment>
<evidence type="ECO:0000259" key="19">
    <source>
        <dbReference type="PROSITE" id="PS51195"/>
    </source>
</evidence>
<comment type="subcellular location">
    <subcellularLocation>
        <location evidence="1">Cytoplasm</location>
    </subcellularLocation>
</comment>
<feature type="compositionally biased region" description="Basic and acidic residues" evidence="16">
    <location>
        <begin position="1399"/>
        <end position="1415"/>
    </location>
</feature>
<dbReference type="PROSITE" id="PS51192">
    <property type="entry name" value="HELICASE_ATP_BIND_1"/>
    <property type="match status" value="1"/>
</dbReference>
<comment type="similarity">
    <text evidence="10">Belongs to the DEAD box helicase family. DDX3/DED1 subfamily.</text>
</comment>
<dbReference type="GO" id="GO:0005737">
    <property type="term" value="C:cytoplasm"/>
    <property type="evidence" value="ECO:0007669"/>
    <property type="project" value="UniProtKB-SubCell"/>
</dbReference>
<dbReference type="SUPFAM" id="SSF52540">
    <property type="entry name" value="P-loop containing nucleoside triphosphate hydrolases"/>
    <property type="match status" value="1"/>
</dbReference>
<dbReference type="SMART" id="SM00487">
    <property type="entry name" value="DEXDc"/>
    <property type="match status" value="1"/>
</dbReference>
<dbReference type="SMART" id="SM00490">
    <property type="entry name" value="HELICc"/>
    <property type="match status" value="1"/>
</dbReference>
<feature type="region of interest" description="Disordered" evidence="16">
    <location>
        <begin position="1206"/>
        <end position="1231"/>
    </location>
</feature>
<evidence type="ECO:0000256" key="12">
    <source>
        <dbReference type="ARBA" id="ARBA00024405"/>
    </source>
</evidence>
<evidence type="ECO:0000256" key="9">
    <source>
        <dbReference type="ARBA" id="ARBA00022917"/>
    </source>
</evidence>
<dbReference type="PANTHER" id="PTHR37287:SF1">
    <property type="entry name" value="INO EIGHTY SUBUNIT 1"/>
    <property type="match status" value="1"/>
</dbReference>
<dbReference type="Proteomes" id="UP000235023">
    <property type="component" value="Unassembled WGS sequence"/>
</dbReference>
<keyword evidence="8" id="KW-0694">RNA-binding</keyword>
<evidence type="ECO:0000259" key="17">
    <source>
        <dbReference type="PROSITE" id="PS51192"/>
    </source>
</evidence>
<dbReference type="Gene3D" id="3.40.50.300">
    <property type="entry name" value="P-loop containing nucleotide triphosphate hydrolases"/>
    <property type="match status" value="2"/>
</dbReference>
<reference evidence="21" key="1">
    <citation type="submission" date="2017-12" db="EMBL/GenBank/DDBJ databases">
        <authorList>
            <consortium name="DOE Joint Genome Institute"/>
            <person name="Mondo S.J."/>
            <person name="Kjaerbolling I."/>
            <person name="Vesth T.C."/>
            <person name="Frisvad J.C."/>
            <person name="Nybo J.L."/>
            <person name="Theobald S."/>
            <person name="Kuo A."/>
            <person name="Bowyer P."/>
            <person name="Matsuda Y."/>
            <person name="Lyhne E.K."/>
            <person name="Kogle M.E."/>
            <person name="Clum A."/>
            <person name="Lipzen A."/>
            <person name="Salamov A."/>
            <person name="Ngan C.Y."/>
            <person name="Daum C."/>
            <person name="Chiniquy J."/>
            <person name="Barry K."/>
            <person name="LaButti K."/>
            <person name="Haridas S."/>
            <person name="Simmons B.A."/>
            <person name="Magnuson J.K."/>
            <person name="Mortensen U.H."/>
            <person name="Larsen T.O."/>
            <person name="Grigoriev I.V."/>
            <person name="Baker S.E."/>
            <person name="Andersen M.R."/>
            <person name="Nordberg H.P."/>
            <person name="Cantor M.N."/>
            <person name="Hua S.X."/>
        </authorList>
    </citation>
    <scope>NUCLEOTIDE SEQUENCE [LARGE SCALE GENOMIC DNA]</scope>
    <source>
        <strain evidence="21">IBT 19404</strain>
    </source>
</reference>
<feature type="compositionally biased region" description="Polar residues" evidence="16">
    <location>
        <begin position="87"/>
        <end position="97"/>
    </location>
</feature>
<feature type="compositionally biased region" description="Gly residues" evidence="16">
    <location>
        <begin position="587"/>
        <end position="601"/>
    </location>
</feature>
<dbReference type="CDD" id="cd18787">
    <property type="entry name" value="SF2_C_DEAD"/>
    <property type="match status" value="1"/>
</dbReference>
<evidence type="ECO:0000256" key="14">
    <source>
        <dbReference type="ARBA" id="ARBA00047984"/>
    </source>
</evidence>
<dbReference type="InterPro" id="IPR001650">
    <property type="entry name" value="Helicase_C-like"/>
</dbReference>
<dbReference type="OrthoDB" id="5413003at2759"/>
<evidence type="ECO:0000256" key="5">
    <source>
        <dbReference type="ARBA" id="ARBA00022801"/>
    </source>
</evidence>
<protein>
    <recommendedName>
        <fullName evidence="11">ATP-dependent RNA helicase DED1</fullName>
        <ecNumber evidence="2">3.6.4.13</ecNumber>
    </recommendedName>
    <alternativeName>
        <fullName evidence="12">ATP-dependent RNA helicase ded1</fullName>
    </alternativeName>
</protein>
<feature type="compositionally biased region" description="Low complexity" evidence="16">
    <location>
        <begin position="1340"/>
        <end position="1353"/>
    </location>
</feature>
<feature type="region of interest" description="Disordered" evidence="16">
    <location>
        <begin position="1"/>
        <end position="142"/>
    </location>
</feature>
<dbReference type="GO" id="GO:0003723">
    <property type="term" value="F:RNA binding"/>
    <property type="evidence" value="ECO:0007669"/>
    <property type="project" value="UniProtKB-KW"/>
</dbReference>
<evidence type="ECO:0000256" key="1">
    <source>
        <dbReference type="ARBA" id="ARBA00004496"/>
    </source>
</evidence>
<feature type="compositionally biased region" description="Gly residues" evidence="16">
    <location>
        <begin position="57"/>
        <end position="72"/>
    </location>
</feature>
<feature type="region of interest" description="Disordered" evidence="16">
    <location>
        <begin position="1040"/>
        <end position="1107"/>
    </location>
</feature>
<feature type="compositionally biased region" description="Acidic residues" evidence="16">
    <location>
        <begin position="1375"/>
        <end position="1384"/>
    </location>
</feature>
<feature type="compositionally biased region" description="Low complexity" evidence="16">
    <location>
        <begin position="1455"/>
        <end position="1469"/>
    </location>
</feature>
<evidence type="ECO:0000256" key="8">
    <source>
        <dbReference type="ARBA" id="ARBA00022884"/>
    </source>
</evidence>
<keyword evidence="6" id="KW-0347">Helicase</keyword>
<dbReference type="GO" id="GO:0003743">
    <property type="term" value="F:translation initiation factor activity"/>
    <property type="evidence" value="ECO:0007669"/>
    <property type="project" value="UniProtKB-KW"/>
</dbReference>
<dbReference type="PROSITE" id="PS00039">
    <property type="entry name" value="DEAD_ATP_HELICASE"/>
    <property type="match status" value="1"/>
</dbReference>
<feature type="compositionally biased region" description="Basic and acidic residues" evidence="16">
    <location>
        <begin position="1256"/>
        <end position="1275"/>
    </location>
</feature>
<feature type="short sequence motif" description="Q motif" evidence="15">
    <location>
        <begin position="185"/>
        <end position="213"/>
    </location>
</feature>
<dbReference type="InterPro" id="IPR038014">
    <property type="entry name" value="Ies1"/>
</dbReference>
<feature type="compositionally biased region" description="Basic residues" evidence="16">
    <location>
        <begin position="1299"/>
        <end position="1309"/>
    </location>
</feature>
<evidence type="ECO:0000256" key="2">
    <source>
        <dbReference type="ARBA" id="ARBA00012552"/>
    </source>
</evidence>
<keyword evidence="3" id="KW-0396">Initiation factor</keyword>
<evidence type="ECO:0000256" key="13">
    <source>
        <dbReference type="ARBA" id="ARBA00025161"/>
    </source>
</evidence>
<dbReference type="Pfam" id="PF00270">
    <property type="entry name" value="DEAD"/>
    <property type="match status" value="1"/>
</dbReference>
<dbReference type="EC" id="3.6.4.13" evidence="2"/>
<feature type="compositionally biased region" description="Acidic residues" evidence="16">
    <location>
        <begin position="1422"/>
        <end position="1448"/>
    </location>
</feature>
<dbReference type="Pfam" id="PF00271">
    <property type="entry name" value="Helicase_C"/>
    <property type="match status" value="1"/>
</dbReference>
<evidence type="ECO:0000256" key="3">
    <source>
        <dbReference type="ARBA" id="ARBA00022540"/>
    </source>
</evidence>
<feature type="domain" description="Helicase C-terminal" evidence="18">
    <location>
        <begin position="420"/>
        <end position="581"/>
    </location>
</feature>
<feature type="region of interest" description="Disordered" evidence="16">
    <location>
        <begin position="1256"/>
        <end position="1498"/>
    </location>
</feature>
<evidence type="ECO:0000256" key="11">
    <source>
        <dbReference type="ARBA" id="ARBA00024397"/>
    </source>
</evidence>
<evidence type="ECO:0000256" key="7">
    <source>
        <dbReference type="ARBA" id="ARBA00022840"/>
    </source>
</evidence>
<dbReference type="FunFam" id="3.40.50.300:FF:000008">
    <property type="entry name" value="ATP-dependent RNA helicase RhlB"/>
    <property type="match status" value="1"/>
</dbReference>
<dbReference type="GO" id="GO:0031011">
    <property type="term" value="C:Ino80 complex"/>
    <property type="evidence" value="ECO:0007669"/>
    <property type="project" value="InterPro"/>
</dbReference>
<evidence type="ECO:0000256" key="10">
    <source>
        <dbReference type="ARBA" id="ARBA00024358"/>
    </source>
</evidence>
<keyword evidence="4" id="KW-0547">Nucleotide-binding</keyword>
<dbReference type="InterPro" id="IPR014014">
    <property type="entry name" value="RNA_helicase_DEAD_Q_motif"/>
</dbReference>
<feature type="region of interest" description="Disordered" evidence="16">
    <location>
        <begin position="1116"/>
        <end position="1135"/>
    </location>
</feature>
<evidence type="ECO:0000313" key="20">
    <source>
        <dbReference type="EMBL" id="PLN83031.1"/>
    </source>
</evidence>
<evidence type="ECO:0000259" key="18">
    <source>
        <dbReference type="PROSITE" id="PS51194"/>
    </source>
</evidence>
<dbReference type="InterPro" id="IPR011545">
    <property type="entry name" value="DEAD/DEAH_box_helicase_dom"/>
</dbReference>
<feature type="domain" description="DEAD-box RNA helicase Q" evidence="19">
    <location>
        <begin position="185"/>
        <end position="213"/>
    </location>
</feature>
<dbReference type="GO" id="GO:0005524">
    <property type="term" value="F:ATP binding"/>
    <property type="evidence" value="ECO:0007669"/>
    <property type="project" value="UniProtKB-KW"/>
</dbReference>
<dbReference type="InterPro" id="IPR044763">
    <property type="entry name" value="Ded1/Dbp1_DEADc"/>
</dbReference>
<dbReference type="CDD" id="cd17967">
    <property type="entry name" value="DEADc_DDX3_DDX4"/>
    <property type="match status" value="1"/>
</dbReference>